<dbReference type="Proteomes" id="UP001066276">
    <property type="component" value="Chromosome 4_2"/>
</dbReference>
<feature type="non-terminal residue" evidence="2">
    <location>
        <position position="52"/>
    </location>
</feature>
<comment type="caution">
    <text evidence="2">The sequence shown here is derived from an EMBL/GenBank/DDBJ whole genome shotgun (WGS) entry which is preliminary data.</text>
</comment>
<sequence>TRRSAGTGTTKRSETVLTRSCTKESHAARGQLRRSCNAGWSAVDPGLAVHKG</sequence>
<gene>
    <name evidence="2" type="ORF">NDU88_000025</name>
</gene>
<proteinExistence type="predicted"/>
<feature type="region of interest" description="Disordered" evidence="1">
    <location>
        <begin position="1"/>
        <end position="28"/>
    </location>
</feature>
<name>A0AAV7S5W1_PLEWA</name>
<accession>A0AAV7S5W1</accession>
<dbReference type="EMBL" id="JANPWB010000008">
    <property type="protein sequence ID" value="KAJ1159518.1"/>
    <property type="molecule type" value="Genomic_DNA"/>
</dbReference>
<evidence type="ECO:0000313" key="2">
    <source>
        <dbReference type="EMBL" id="KAJ1159518.1"/>
    </source>
</evidence>
<evidence type="ECO:0000256" key="1">
    <source>
        <dbReference type="SAM" id="MobiDB-lite"/>
    </source>
</evidence>
<keyword evidence="3" id="KW-1185">Reference proteome</keyword>
<organism evidence="2 3">
    <name type="scientific">Pleurodeles waltl</name>
    <name type="common">Iberian ribbed newt</name>
    <dbReference type="NCBI Taxonomy" id="8319"/>
    <lineage>
        <taxon>Eukaryota</taxon>
        <taxon>Metazoa</taxon>
        <taxon>Chordata</taxon>
        <taxon>Craniata</taxon>
        <taxon>Vertebrata</taxon>
        <taxon>Euteleostomi</taxon>
        <taxon>Amphibia</taxon>
        <taxon>Batrachia</taxon>
        <taxon>Caudata</taxon>
        <taxon>Salamandroidea</taxon>
        <taxon>Salamandridae</taxon>
        <taxon>Pleurodelinae</taxon>
        <taxon>Pleurodeles</taxon>
    </lineage>
</organism>
<protein>
    <submittedName>
        <fullName evidence="2">Uncharacterized protein</fullName>
    </submittedName>
</protein>
<dbReference type="AlphaFoldDB" id="A0AAV7S5W1"/>
<feature type="compositionally biased region" description="Polar residues" evidence="1">
    <location>
        <begin position="1"/>
        <end position="20"/>
    </location>
</feature>
<evidence type="ECO:0000313" key="3">
    <source>
        <dbReference type="Proteomes" id="UP001066276"/>
    </source>
</evidence>
<reference evidence="2" key="1">
    <citation type="journal article" date="2022" name="bioRxiv">
        <title>Sequencing and chromosome-scale assembly of the giantPleurodeles waltlgenome.</title>
        <authorList>
            <person name="Brown T."/>
            <person name="Elewa A."/>
            <person name="Iarovenko S."/>
            <person name="Subramanian E."/>
            <person name="Araus A.J."/>
            <person name="Petzold A."/>
            <person name="Susuki M."/>
            <person name="Suzuki K.-i.T."/>
            <person name="Hayashi T."/>
            <person name="Toyoda A."/>
            <person name="Oliveira C."/>
            <person name="Osipova E."/>
            <person name="Leigh N.D."/>
            <person name="Simon A."/>
            <person name="Yun M.H."/>
        </authorList>
    </citation>
    <scope>NUCLEOTIDE SEQUENCE</scope>
    <source>
        <strain evidence="2">20211129_DDA</strain>
        <tissue evidence="2">Liver</tissue>
    </source>
</reference>
<feature type="non-terminal residue" evidence="2">
    <location>
        <position position="1"/>
    </location>
</feature>